<accession>A0ABX7BT98</accession>
<dbReference type="SUPFAM" id="SSF55729">
    <property type="entry name" value="Acyl-CoA N-acyltransferases (Nat)"/>
    <property type="match status" value="1"/>
</dbReference>
<dbReference type="Proteomes" id="UP000595460">
    <property type="component" value="Chromosome"/>
</dbReference>
<dbReference type="InterPro" id="IPR016181">
    <property type="entry name" value="Acyl_CoA_acyltransferase"/>
</dbReference>
<sequence>MLLIDGEVAGRGFSEIPEDGRWHIGETGTTESIPTGSMLLTGFTTNREFRRRGVYVALMSHILAEFFSQGGSEAFIGSLTLNTASRRAIEKLGFSAFGVHRAV</sequence>
<organism evidence="2 3">
    <name type="scientific">Devosia oryziradicis</name>
    <dbReference type="NCBI Taxonomy" id="2801335"/>
    <lineage>
        <taxon>Bacteria</taxon>
        <taxon>Pseudomonadati</taxon>
        <taxon>Pseudomonadota</taxon>
        <taxon>Alphaproteobacteria</taxon>
        <taxon>Hyphomicrobiales</taxon>
        <taxon>Devosiaceae</taxon>
        <taxon>Devosia</taxon>
    </lineage>
</organism>
<dbReference type="EMBL" id="CP068047">
    <property type="protein sequence ID" value="QQR35148.1"/>
    <property type="molecule type" value="Genomic_DNA"/>
</dbReference>
<proteinExistence type="predicted"/>
<dbReference type="InterPro" id="IPR000182">
    <property type="entry name" value="GNAT_dom"/>
</dbReference>
<dbReference type="Pfam" id="PF00583">
    <property type="entry name" value="Acetyltransf_1"/>
    <property type="match status" value="1"/>
</dbReference>
<keyword evidence="3" id="KW-1185">Reference proteome</keyword>
<feature type="domain" description="N-acetyltransferase" evidence="1">
    <location>
        <begin position="5"/>
        <end position="94"/>
    </location>
</feature>
<evidence type="ECO:0000313" key="3">
    <source>
        <dbReference type="Proteomes" id="UP000595460"/>
    </source>
</evidence>
<protein>
    <submittedName>
        <fullName evidence="2">GNAT family N-acetyltransferase</fullName>
    </submittedName>
</protein>
<gene>
    <name evidence="2" type="ORF">JI749_12290</name>
</gene>
<evidence type="ECO:0000259" key="1">
    <source>
        <dbReference type="Pfam" id="PF00583"/>
    </source>
</evidence>
<dbReference type="Gene3D" id="3.40.630.30">
    <property type="match status" value="1"/>
</dbReference>
<reference evidence="2 3" key="1">
    <citation type="submission" date="2021-01" db="EMBL/GenBank/DDBJ databases">
        <title>Genome seq and assembly of Devosia sp. G19.</title>
        <authorList>
            <person name="Chhetri G."/>
        </authorList>
    </citation>
    <scope>NUCLEOTIDE SEQUENCE [LARGE SCALE GENOMIC DNA]</scope>
    <source>
        <strain evidence="2 3">G19</strain>
    </source>
</reference>
<name>A0ABX7BT98_9HYPH</name>
<evidence type="ECO:0000313" key="2">
    <source>
        <dbReference type="EMBL" id="QQR35148.1"/>
    </source>
</evidence>